<accession>A7RZS4</accession>
<dbReference type="InterPro" id="IPR007133">
    <property type="entry name" value="RNA_pol_II-assoc_Paf1"/>
</dbReference>
<dbReference type="GO" id="GO:0003682">
    <property type="term" value="F:chromatin binding"/>
    <property type="evidence" value="ECO:0000318"/>
    <property type="project" value="GO_Central"/>
</dbReference>
<evidence type="ECO:0000313" key="3">
    <source>
        <dbReference type="Proteomes" id="UP000001593"/>
    </source>
</evidence>
<name>A7RZS4_NEMVE</name>
<dbReference type="STRING" id="45351.A7RZS4"/>
<dbReference type="GO" id="GO:0006368">
    <property type="term" value="P:transcription elongation by RNA polymerase II"/>
    <property type="evidence" value="ECO:0007669"/>
    <property type="project" value="InterPro"/>
</dbReference>
<dbReference type="Pfam" id="PF03985">
    <property type="entry name" value="Paf1"/>
    <property type="match status" value="1"/>
</dbReference>
<gene>
    <name evidence="2" type="ORF">NEMVEDRAFT_v1g204576</name>
</gene>
<dbReference type="PANTHER" id="PTHR46670">
    <property type="entry name" value="ENDO/EXONUCLEASE/PHOSPHATASE DOMAIN-CONTAINING PROTEIN"/>
    <property type="match status" value="1"/>
</dbReference>
<dbReference type="HOGENOM" id="CLU_1074808_0_0_1"/>
<proteinExistence type="predicted"/>
<dbReference type="GO" id="GO:0000993">
    <property type="term" value="F:RNA polymerase II complex binding"/>
    <property type="evidence" value="ECO:0000318"/>
    <property type="project" value="GO_Central"/>
</dbReference>
<evidence type="ECO:0000313" key="2">
    <source>
        <dbReference type="EMBL" id="EDO42995.1"/>
    </source>
</evidence>
<dbReference type="AlphaFoldDB" id="A7RZS4"/>
<feature type="compositionally biased region" description="Basic and acidic residues" evidence="1">
    <location>
        <begin position="8"/>
        <end position="18"/>
    </location>
</feature>
<evidence type="ECO:0000256" key="1">
    <source>
        <dbReference type="SAM" id="MobiDB-lite"/>
    </source>
</evidence>
<dbReference type="InParanoid" id="A7RZS4"/>
<organism evidence="2 3">
    <name type="scientific">Nematostella vectensis</name>
    <name type="common">Starlet sea anemone</name>
    <dbReference type="NCBI Taxonomy" id="45351"/>
    <lineage>
        <taxon>Eukaryota</taxon>
        <taxon>Metazoa</taxon>
        <taxon>Cnidaria</taxon>
        <taxon>Anthozoa</taxon>
        <taxon>Hexacorallia</taxon>
        <taxon>Actiniaria</taxon>
        <taxon>Edwardsiidae</taxon>
        <taxon>Nematostella</taxon>
    </lineage>
</organism>
<dbReference type="PhylomeDB" id="A7RZS4"/>
<sequence length="259" mass="29964">MPPTVQENKQKRDQDHQHAARTTRFVQYKPTSLEKNYKHELLTDIDLGVNIDLIDPQMYAVDPNGLPRPGLLINTINYRRVKSIDLEQLKAEMLQSPLCTKDSPSTANELDIYVKEYNNTLAKLLNRHAPNKTRTRVTRPVVPWYNDEIDQAKRARRKAERKWRKSKLPSDLADFKKKRNHVTNAMNKERDEYYTQFVAENSSDQRKLFDAASKLLGGNTGLRFPEHANKTVLANDIGRYFVRKINTIRADIDATSLSS</sequence>
<protein>
    <submittedName>
        <fullName evidence="2">Uncharacterized protein</fullName>
    </submittedName>
</protein>
<feature type="region of interest" description="Disordered" evidence="1">
    <location>
        <begin position="1"/>
        <end position="21"/>
    </location>
</feature>
<dbReference type="Proteomes" id="UP000001593">
    <property type="component" value="Unassembled WGS sequence"/>
</dbReference>
<dbReference type="GO" id="GO:0016593">
    <property type="term" value="C:Cdc73/Paf1 complex"/>
    <property type="evidence" value="ECO:0000318"/>
    <property type="project" value="GO_Central"/>
</dbReference>
<dbReference type="eggNOG" id="KOG2478">
    <property type="taxonomic scope" value="Eukaryota"/>
</dbReference>
<dbReference type="EMBL" id="DS469558">
    <property type="protein sequence ID" value="EDO42995.1"/>
    <property type="molecule type" value="Genomic_DNA"/>
</dbReference>
<keyword evidence="3" id="KW-1185">Reference proteome</keyword>
<dbReference type="PANTHER" id="PTHR46670:SF3">
    <property type="entry name" value="ENDONUCLEASE_EXONUCLEASE_PHOSPHATASE DOMAIN-CONTAINING PROTEIN"/>
    <property type="match status" value="1"/>
</dbReference>
<reference evidence="2 3" key="1">
    <citation type="journal article" date="2007" name="Science">
        <title>Sea anemone genome reveals ancestral eumetazoan gene repertoire and genomic organization.</title>
        <authorList>
            <person name="Putnam N.H."/>
            <person name="Srivastava M."/>
            <person name="Hellsten U."/>
            <person name="Dirks B."/>
            <person name="Chapman J."/>
            <person name="Salamov A."/>
            <person name="Terry A."/>
            <person name="Shapiro H."/>
            <person name="Lindquist E."/>
            <person name="Kapitonov V.V."/>
            <person name="Jurka J."/>
            <person name="Genikhovich G."/>
            <person name="Grigoriev I.V."/>
            <person name="Lucas S.M."/>
            <person name="Steele R.E."/>
            <person name="Finnerty J.R."/>
            <person name="Technau U."/>
            <person name="Martindale M.Q."/>
            <person name="Rokhsar D.S."/>
        </authorList>
    </citation>
    <scope>NUCLEOTIDE SEQUENCE [LARGE SCALE GENOMIC DNA]</scope>
    <source>
        <strain evidence="3">CH2 X CH6</strain>
    </source>
</reference>